<dbReference type="AlphaFoldDB" id="A0A2U9T9B2"/>
<feature type="compositionally biased region" description="Pro residues" evidence="1">
    <location>
        <begin position="68"/>
        <end position="86"/>
    </location>
</feature>
<dbReference type="RefSeq" id="WP_190238579.1">
    <property type="nucleotide sequence ID" value="NZ_CP029843.1"/>
</dbReference>
<evidence type="ECO:0000313" key="3">
    <source>
        <dbReference type="EMBL" id="AWV06109.1"/>
    </source>
</evidence>
<evidence type="ECO:0000256" key="1">
    <source>
        <dbReference type="SAM" id="MobiDB-lite"/>
    </source>
</evidence>
<proteinExistence type="predicted"/>
<keyword evidence="4" id="KW-1185">Reference proteome</keyword>
<protein>
    <submittedName>
        <fullName evidence="3">Uncharacterized protein</fullName>
    </submittedName>
</protein>
<feature type="signal peptide" evidence="2">
    <location>
        <begin position="1"/>
        <end position="24"/>
    </location>
</feature>
<feature type="region of interest" description="Disordered" evidence="1">
    <location>
        <begin position="65"/>
        <end position="86"/>
    </location>
</feature>
<feature type="chain" id="PRO_5015896021" evidence="2">
    <location>
        <begin position="25"/>
        <end position="238"/>
    </location>
</feature>
<dbReference type="KEGG" id="lmb:C9I47_0384"/>
<evidence type="ECO:0000313" key="4">
    <source>
        <dbReference type="Proteomes" id="UP000249447"/>
    </source>
</evidence>
<dbReference type="EMBL" id="CP029843">
    <property type="protein sequence ID" value="AWV06109.1"/>
    <property type="molecule type" value="Genomic_DNA"/>
</dbReference>
<name>A0A2U9T9B2_9GAMM</name>
<accession>A0A2U9T9B2</accession>
<gene>
    <name evidence="3" type="ORF">C9I47_0384</name>
</gene>
<keyword evidence="2" id="KW-0732">Signal</keyword>
<reference evidence="3 4" key="1">
    <citation type="submission" date="2018-05" db="EMBL/GenBank/DDBJ databases">
        <title>The complete genome of Lysobacter maris HZ9B, a marine bacterium antagonistic against terrestrial plant pathogens.</title>
        <authorList>
            <person name="Zhang X.-Q."/>
        </authorList>
    </citation>
    <scope>NUCLEOTIDE SEQUENCE [LARGE SCALE GENOMIC DNA]</scope>
    <source>
        <strain evidence="3 4">HZ9B</strain>
    </source>
</reference>
<evidence type="ECO:0000256" key="2">
    <source>
        <dbReference type="SAM" id="SignalP"/>
    </source>
</evidence>
<organism evidence="3 4">
    <name type="scientific">Marilutibacter maris</name>
    <dbReference type="NCBI Taxonomy" id="1605891"/>
    <lineage>
        <taxon>Bacteria</taxon>
        <taxon>Pseudomonadati</taxon>
        <taxon>Pseudomonadota</taxon>
        <taxon>Gammaproteobacteria</taxon>
        <taxon>Lysobacterales</taxon>
        <taxon>Lysobacteraceae</taxon>
        <taxon>Marilutibacter</taxon>
    </lineage>
</organism>
<dbReference type="Proteomes" id="UP000249447">
    <property type="component" value="Chromosome"/>
</dbReference>
<sequence length="238" mass="26210">MRPVCRHRCAVLLPAVLAATAATALPCAALAEDVVIYRCTDAQGRLSLRDTPCASGERQQVQTMLRPVDPPPRPVAPAPPPSPPAAPAVVQTVVLQPPRPMYECVTPDGETYTSDTAEGNPRWVPLWTLGYPAVAPYRRSGGEFRADIGVHDGRVDGRISIDHAVRGRRHPTAAGYSAGTWVRDACHPLPQQEVCDRLRDRRYALDRRYNSALQSERTEIVREQRGIDARLANDCRNH</sequence>